<evidence type="ECO:0000313" key="10">
    <source>
        <dbReference type="Proteomes" id="UP000215002"/>
    </source>
</evidence>
<accession>A0A223NXX5</accession>
<keyword evidence="3" id="KW-0285">Flavoprotein</keyword>
<evidence type="ECO:0000256" key="5">
    <source>
        <dbReference type="ARBA" id="ARBA00022857"/>
    </source>
</evidence>
<dbReference type="InterPro" id="IPR029479">
    <property type="entry name" value="Nitroreductase"/>
</dbReference>
<evidence type="ECO:0000256" key="6">
    <source>
        <dbReference type="ARBA" id="ARBA00023002"/>
    </source>
</evidence>
<evidence type="ECO:0000256" key="1">
    <source>
        <dbReference type="ARBA" id="ARBA00001917"/>
    </source>
</evidence>
<gene>
    <name evidence="9" type="ORF">MuYL_2667</name>
</gene>
<name>A0A223NXX5_9SPHI</name>
<evidence type="ECO:0000259" key="8">
    <source>
        <dbReference type="Pfam" id="PF00881"/>
    </source>
</evidence>
<dbReference type="Proteomes" id="UP000215002">
    <property type="component" value="Chromosome"/>
</dbReference>
<dbReference type="Pfam" id="PF00881">
    <property type="entry name" value="Nitroreductase"/>
    <property type="match status" value="1"/>
</dbReference>
<dbReference type="SUPFAM" id="SSF55469">
    <property type="entry name" value="FMN-dependent nitroreductase-like"/>
    <property type="match status" value="1"/>
</dbReference>
<keyword evidence="7" id="KW-0520">NAD</keyword>
<dbReference type="InterPro" id="IPR026021">
    <property type="entry name" value="YdjA-like"/>
</dbReference>
<sequence length="192" mass="21425">MDNNFSEIASVIKNRRTIKSQAMNGNKIPNGHIAAILELANWAPTHGCTEPWRFIVYENPSDFCRQHAEIYKQNSLGDNFVPAVYENLARQGDKASHIIVAVMKRGDLPKIPQFEEIAAASCAIQNMLLGATSLNIASFWSTGGMALKPALKEYLGYGEHDLVMGILYFGYADTYPEGKRNSEIEKKNSWVK</sequence>
<evidence type="ECO:0000256" key="2">
    <source>
        <dbReference type="ARBA" id="ARBA00007118"/>
    </source>
</evidence>
<protein>
    <submittedName>
        <fullName evidence="9">Nitroreductase</fullName>
    </submittedName>
</protein>
<keyword evidence="5" id="KW-0521">NADP</keyword>
<dbReference type="CDD" id="cd02135">
    <property type="entry name" value="YdjA-like"/>
    <property type="match status" value="1"/>
</dbReference>
<keyword evidence="4" id="KW-0288">FMN</keyword>
<feature type="domain" description="Nitroreductase" evidence="8">
    <location>
        <begin position="12"/>
        <end position="171"/>
    </location>
</feature>
<dbReference type="Gene3D" id="3.40.109.10">
    <property type="entry name" value="NADH Oxidase"/>
    <property type="match status" value="1"/>
</dbReference>
<dbReference type="PANTHER" id="PTHR43821:SF1">
    <property type="entry name" value="NAD(P)H NITROREDUCTASE YDJA-RELATED"/>
    <property type="match status" value="1"/>
</dbReference>
<reference evidence="9 10" key="1">
    <citation type="submission" date="2017-08" db="EMBL/GenBank/DDBJ databases">
        <title>Complete genome sequence of Mucilaginibacter sp. strain BJC16-A31.</title>
        <authorList>
            <consortium name="Henan University of Science and Technology"/>
            <person name="You X."/>
        </authorList>
    </citation>
    <scope>NUCLEOTIDE SEQUENCE [LARGE SCALE GENOMIC DNA]</scope>
    <source>
        <strain evidence="9 10">BJC16-A31</strain>
    </source>
</reference>
<dbReference type="EMBL" id="CP022743">
    <property type="protein sequence ID" value="ASU34554.1"/>
    <property type="molecule type" value="Genomic_DNA"/>
</dbReference>
<organism evidence="9 10">
    <name type="scientific">Mucilaginibacter xinganensis</name>
    <dbReference type="NCBI Taxonomy" id="1234841"/>
    <lineage>
        <taxon>Bacteria</taxon>
        <taxon>Pseudomonadati</taxon>
        <taxon>Bacteroidota</taxon>
        <taxon>Sphingobacteriia</taxon>
        <taxon>Sphingobacteriales</taxon>
        <taxon>Sphingobacteriaceae</taxon>
        <taxon>Mucilaginibacter</taxon>
    </lineage>
</organism>
<evidence type="ECO:0000256" key="3">
    <source>
        <dbReference type="ARBA" id="ARBA00022630"/>
    </source>
</evidence>
<evidence type="ECO:0000256" key="7">
    <source>
        <dbReference type="ARBA" id="ARBA00023027"/>
    </source>
</evidence>
<proteinExistence type="inferred from homology"/>
<comment type="cofactor">
    <cofactor evidence="1">
        <name>FMN</name>
        <dbReference type="ChEBI" id="CHEBI:58210"/>
    </cofactor>
</comment>
<dbReference type="GO" id="GO:0016491">
    <property type="term" value="F:oxidoreductase activity"/>
    <property type="evidence" value="ECO:0007669"/>
    <property type="project" value="UniProtKB-KW"/>
</dbReference>
<keyword evidence="6" id="KW-0560">Oxidoreductase</keyword>
<dbReference type="RefSeq" id="WP_094570895.1">
    <property type="nucleotide sequence ID" value="NZ_CP022743.1"/>
</dbReference>
<dbReference type="InterPro" id="IPR000415">
    <property type="entry name" value="Nitroreductase-like"/>
</dbReference>
<dbReference type="PANTHER" id="PTHR43821">
    <property type="entry name" value="NAD(P)H NITROREDUCTASE YDJA-RELATED"/>
    <property type="match status" value="1"/>
</dbReference>
<dbReference type="KEGG" id="muc:MuYL_2667"/>
<evidence type="ECO:0000313" key="9">
    <source>
        <dbReference type="EMBL" id="ASU34554.1"/>
    </source>
</evidence>
<comment type="similarity">
    <text evidence="2">Belongs to the nitroreductase family.</text>
</comment>
<dbReference type="AlphaFoldDB" id="A0A223NXX5"/>
<dbReference type="InterPro" id="IPR052530">
    <property type="entry name" value="NAD(P)H_nitroreductase"/>
</dbReference>
<dbReference type="OrthoDB" id="9804207at2"/>
<keyword evidence="10" id="KW-1185">Reference proteome</keyword>
<evidence type="ECO:0000256" key="4">
    <source>
        <dbReference type="ARBA" id="ARBA00022643"/>
    </source>
</evidence>